<evidence type="ECO:0000313" key="3">
    <source>
        <dbReference type="Proteomes" id="UP000729733"/>
    </source>
</evidence>
<accession>A0A964FFM9</accession>
<dbReference type="Proteomes" id="UP000729733">
    <property type="component" value="Unassembled WGS sequence"/>
</dbReference>
<proteinExistence type="predicted"/>
<name>A0A964FFM9_9CYAN</name>
<keyword evidence="1" id="KW-0472">Membrane</keyword>
<dbReference type="EMBL" id="JADWDC010000004">
    <property type="protein sequence ID" value="MCC0175844.1"/>
    <property type="molecule type" value="Genomic_DNA"/>
</dbReference>
<reference evidence="2" key="1">
    <citation type="journal article" date="2021" name="Antonie Van Leeuwenhoek">
        <title>Draft genome and description of Waterburya agarophytonicola gen. nov. sp. nov. (Pleurocapsales, Cyanobacteria): a seaweed symbiont.</title>
        <authorList>
            <person name="Bonthond G."/>
            <person name="Shalygin S."/>
            <person name="Bayer T."/>
            <person name="Weinberger F."/>
        </authorList>
    </citation>
    <scope>NUCLEOTIDE SEQUENCE</scope>
    <source>
        <strain evidence="2">KI4</strain>
    </source>
</reference>
<evidence type="ECO:0000313" key="2">
    <source>
        <dbReference type="EMBL" id="MCC0175844.1"/>
    </source>
</evidence>
<comment type="caution">
    <text evidence="2">The sequence shown here is derived from an EMBL/GenBank/DDBJ whole genome shotgun (WGS) entry which is preliminary data.</text>
</comment>
<feature type="transmembrane region" description="Helical" evidence="1">
    <location>
        <begin position="224"/>
        <end position="244"/>
    </location>
</feature>
<keyword evidence="3" id="KW-1185">Reference proteome</keyword>
<keyword evidence="1" id="KW-0812">Transmembrane</keyword>
<feature type="transmembrane region" description="Helical" evidence="1">
    <location>
        <begin position="49"/>
        <end position="71"/>
    </location>
</feature>
<feature type="transmembrane region" description="Helical" evidence="1">
    <location>
        <begin position="91"/>
        <end position="110"/>
    </location>
</feature>
<dbReference type="AlphaFoldDB" id="A0A964FFM9"/>
<sequence>MSDLSLLAQVATGNELSLNILERSLNFYQETGAAWDRIWDLVVNPTQPLWVAAIAIAKFIFGFSLLFYTYVVLSRLSNITTSKPVLDQMPLPLTVAFLFAGNGLMLSNLVLGIREIFQYFIVLALQIQIAGISVNQALQDIQSTAIANNRARVIFADCLSQTGLQLNDCVNDPVKIEQAQELLNGSGNILNGNALEAILNAVVSAGTTIIDGATAFIGSAVSTVLATPMIVFIQIILLVIQHAFINLVEATALLTAISAPIFLGFSLYTSNAPIFALWLTSFMGLYFIQLSYVFLIGFYGIVISQLDQAGVAVGTIVLDIAFLFYVALFAPIVAVGISLGGGVKLYEQIASNIERAATLIIATL</sequence>
<feature type="transmembrane region" description="Helical" evidence="1">
    <location>
        <begin position="275"/>
        <end position="302"/>
    </location>
</feature>
<evidence type="ECO:0000256" key="1">
    <source>
        <dbReference type="SAM" id="Phobius"/>
    </source>
</evidence>
<feature type="transmembrane region" description="Helical" evidence="1">
    <location>
        <begin position="250"/>
        <end position="268"/>
    </location>
</feature>
<keyword evidence="1" id="KW-1133">Transmembrane helix</keyword>
<gene>
    <name evidence="2" type="ORF">I4641_02460</name>
</gene>
<feature type="transmembrane region" description="Helical" evidence="1">
    <location>
        <begin position="322"/>
        <end position="346"/>
    </location>
</feature>
<organism evidence="2 3">
    <name type="scientific">Waterburya agarophytonicola KI4</name>
    <dbReference type="NCBI Taxonomy" id="2874699"/>
    <lineage>
        <taxon>Bacteria</taxon>
        <taxon>Bacillati</taxon>
        <taxon>Cyanobacteriota</taxon>
        <taxon>Cyanophyceae</taxon>
        <taxon>Pleurocapsales</taxon>
        <taxon>Hyellaceae</taxon>
        <taxon>Waterburya</taxon>
        <taxon>Waterburya agarophytonicola</taxon>
    </lineage>
</organism>
<dbReference type="RefSeq" id="WP_229638843.1">
    <property type="nucleotide sequence ID" value="NZ_JADWDC010000004.1"/>
</dbReference>
<protein>
    <submittedName>
        <fullName evidence="2">Uncharacterized protein</fullName>
    </submittedName>
</protein>